<evidence type="ECO:0000313" key="2">
    <source>
        <dbReference type="Proteomes" id="UP000177199"/>
    </source>
</evidence>
<dbReference type="Proteomes" id="UP000177199">
    <property type="component" value="Unassembled WGS sequence"/>
</dbReference>
<organism evidence="1 2">
    <name type="scientific">Candidatus Roizmanbacteria bacterium RIFCSPHIGHO2_12_FULL_33_9</name>
    <dbReference type="NCBI Taxonomy" id="1802045"/>
    <lineage>
        <taxon>Bacteria</taxon>
        <taxon>Candidatus Roizmaniibacteriota</taxon>
    </lineage>
</organism>
<dbReference type="EMBL" id="MFZV01000029">
    <property type="protein sequence ID" value="OGK31049.1"/>
    <property type="molecule type" value="Genomic_DNA"/>
</dbReference>
<name>A0A1F7HIK3_9BACT</name>
<protein>
    <submittedName>
        <fullName evidence="1">Uncharacterized protein</fullName>
    </submittedName>
</protein>
<reference evidence="1 2" key="1">
    <citation type="journal article" date="2016" name="Nat. Commun.">
        <title>Thousands of microbial genomes shed light on interconnected biogeochemical processes in an aquifer system.</title>
        <authorList>
            <person name="Anantharaman K."/>
            <person name="Brown C.T."/>
            <person name="Hug L.A."/>
            <person name="Sharon I."/>
            <person name="Castelle C.J."/>
            <person name="Probst A.J."/>
            <person name="Thomas B.C."/>
            <person name="Singh A."/>
            <person name="Wilkins M.J."/>
            <person name="Karaoz U."/>
            <person name="Brodie E.L."/>
            <person name="Williams K.H."/>
            <person name="Hubbard S.S."/>
            <person name="Banfield J.F."/>
        </authorList>
    </citation>
    <scope>NUCLEOTIDE SEQUENCE [LARGE SCALE GENOMIC DNA]</scope>
</reference>
<dbReference type="AlphaFoldDB" id="A0A1F7HIK3"/>
<sequence>MKKARKIILLFFVFSQFAVLFIGYPSLVDTASLTSASATLSNSRLSYRAGVATGSSGASTVDIDTSGFSDSNTNHLFPKDVVCFADANFQGCSQQTTYTVHNAVDADTLQLFSPLSAALGANDLVIATQSGSLTIAFTTNAVIPTAGDILVTIPMANSASGNDGFPDSSSAVSTGGFDLNAIAAADISTTGCTDANWVTTETIAVGSGSTDHTIRVDRQTGSCAASSAVTITIDSSPGIVNPPPITSGHTQGVADIYTINVKTRDGSDNTLDEVDIDIAPIEAVLVSATVDETLAFTVAAVAAAASTCGQTTDVTTTAYSVPWGTLSTADSFSEASQQLTVSTNADGGYSVTIEENDQMGKNGGSCSGASAGESVNCIEDTTCDGAACTESTSADWATASNNGLGFSLANQSGSDAEFLYNESSRTFSSRQVADQEVPETKAAVMSSAAPVSGSSVYVCYRISISGTQPAGYYYNKVKYTATATF</sequence>
<proteinExistence type="predicted"/>
<comment type="caution">
    <text evidence="1">The sequence shown here is derived from an EMBL/GenBank/DDBJ whole genome shotgun (WGS) entry which is preliminary data.</text>
</comment>
<gene>
    <name evidence="1" type="ORF">A3F29_02465</name>
</gene>
<accession>A0A1F7HIK3</accession>
<evidence type="ECO:0000313" key="1">
    <source>
        <dbReference type="EMBL" id="OGK31049.1"/>
    </source>
</evidence>